<evidence type="ECO:0000313" key="2">
    <source>
        <dbReference type="Proteomes" id="UP000653002"/>
    </source>
</evidence>
<dbReference type="SUPFAM" id="SSF100950">
    <property type="entry name" value="NagB/RpiA/CoA transferase-like"/>
    <property type="match status" value="1"/>
</dbReference>
<keyword evidence="1" id="KW-0436">Ligase</keyword>
<dbReference type="Gene3D" id="3.40.50.10420">
    <property type="entry name" value="NagB/RpiA/CoA transferase-like"/>
    <property type="match status" value="1"/>
</dbReference>
<feature type="non-terminal residue" evidence="1">
    <location>
        <position position="1"/>
    </location>
</feature>
<evidence type="ECO:0000313" key="1">
    <source>
        <dbReference type="EMBL" id="MBD4337324.1"/>
    </source>
</evidence>
<protein>
    <submittedName>
        <fullName evidence="1">5-formyltetrahydrofolate cyclo-ligase</fullName>
    </submittedName>
</protein>
<dbReference type="GO" id="GO:0016874">
    <property type="term" value="F:ligase activity"/>
    <property type="evidence" value="ECO:0007669"/>
    <property type="project" value="UniProtKB-KW"/>
</dbReference>
<proteinExistence type="predicted"/>
<dbReference type="Pfam" id="PF01812">
    <property type="entry name" value="5-FTHF_cyc-lig"/>
    <property type="match status" value="1"/>
</dbReference>
<dbReference type="AlphaFoldDB" id="A0A8I0GZJ8"/>
<dbReference type="InterPro" id="IPR002698">
    <property type="entry name" value="FTHF_cligase"/>
</dbReference>
<name>A0A8I0GZJ8_XANCI</name>
<reference evidence="1" key="1">
    <citation type="submission" date="2020-01" db="EMBL/GenBank/DDBJ databases">
        <authorList>
            <person name="Richard D."/>
        </authorList>
    </citation>
    <scope>NUCLEOTIDE SEQUENCE</scope>
    <source>
        <strain evidence="1">JP541</strain>
    </source>
</reference>
<dbReference type="InterPro" id="IPR024185">
    <property type="entry name" value="FTHF_cligase-like_sf"/>
</dbReference>
<dbReference type="EMBL" id="JAABFR010001234">
    <property type="protein sequence ID" value="MBD4337324.1"/>
    <property type="molecule type" value="Genomic_DNA"/>
</dbReference>
<gene>
    <name evidence="1" type="ORF">GUH15_14915</name>
</gene>
<organism evidence="1 2">
    <name type="scientific">Xanthomonas citri pv. citri</name>
    <dbReference type="NCBI Taxonomy" id="611301"/>
    <lineage>
        <taxon>Bacteria</taxon>
        <taxon>Pseudomonadati</taxon>
        <taxon>Pseudomonadota</taxon>
        <taxon>Gammaproteobacteria</taxon>
        <taxon>Lysobacterales</taxon>
        <taxon>Lysobacteraceae</taxon>
        <taxon>Xanthomonas</taxon>
    </lineage>
</organism>
<dbReference type="Proteomes" id="UP000653002">
    <property type="component" value="Unassembled WGS sequence"/>
</dbReference>
<comment type="caution">
    <text evidence="1">The sequence shown here is derived from an EMBL/GenBank/DDBJ whole genome shotgun (WGS) entry which is preliminary data.</text>
</comment>
<dbReference type="InterPro" id="IPR037171">
    <property type="entry name" value="NagB/RpiA_transferase-like"/>
</dbReference>
<accession>A0A8I0GZJ8</accession>
<sequence>YKIGVCFDFQRVEHVPTEPHDIPMDEIL</sequence>